<dbReference type="FunFam" id="3.90.640.10:FF:000006">
    <property type="entry name" value="Actin-related protein 3 (ARP3)"/>
    <property type="match status" value="1"/>
</dbReference>
<dbReference type="Gene3D" id="3.30.420.40">
    <property type="match status" value="2"/>
</dbReference>
<dbReference type="AlphaFoldDB" id="A0A7R7VR94"/>
<dbReference type="RefSeq" id="XP_043137121.1">
    <property type="nucleotide sequence ID" value="XM_043279443.1"/>
</dbReference>
<keyword evidence="5" id="KW-0067">ATP-binding</keyword>
<dbReference type="Pfam" id="PF00022">
    <property type="entry name" value="Actin"/>
    <property type="match status" value="1"/>
</dbReference>
<evidence type="ECO:0000313" key="10">
    <source>
        <dbReference type="Proteomes" id="UP000637239"/>
    </source>
</evidence>
<evidence type="ECO:0000256" key="4">
    <source>
        <dbReference type="ARBA" id="ARBA00022741"/>
    </source>
</evidence>
<accession>A0A7R7VR94</accession>
<dbReference type="PANTHER" id="PTHR11937">
    <property type="entry name" value="ACTIN"/>
    <property type="match status" value="1"/>
</dbReference>
<evidence type="ECO:0000256" key="1">
    <source>
        <dbReference type="ARBA" id="ARBA00004245"/>
    </source>
</evidence>
<dbReference type="GeneID" id="66982957"/>
<dbReference type="GO" id="GO:0005524">
    <property type="term" value="F:ATP binding"/>
    <property type="evidence" value="ECO:0007669"/>
    <property type="project" value="UniProtKB-KW"/>
</dbReference>
<dbReference type="GO" id="GO:0003779">
    <property type="term" value="F:actin binding"/>
    <property type="evidence" value="ECO:0007669"/>
    <property type="project" value="UniProtKB-KW"/>
</dbReference>
<dbReference type="SMART" id="SM00268">
    <property type="entry name" value="ACTIN"/>
    <property type="match status" value="1"/>
</dbReference>
<evidence type="ECO:0000256" key="7">
    <source>
        <dbReference type="ARBA" id="ARBA00023212"/>
    </source>
</evidence>
<organism evidence="9 10">
    <name type="scientific">Aspergillus chevalieri</name>
    <name type="common">Eurotium chevalieri</name>
    <dbReference type="NCBI Taxonomy" id="182096"/>
    <lineage>
        <taxon>Eukaryota</taxon>
        <taxon>Fungi</taxon>
        <taxon>Dikarya</taxon>
        <taxon>Ascomycota</taxon>
        <taxon>Pezizomycotina</taxon>
        <taxon>Eurotiomycetes</taxon>
        <taxon>Eurotiomycetidae</taxon>
        <taxon>Eurotiales</taxon>
        <taxon>Aspergillaceae</taxon>
        <taxon>Aspergillus</taxon>
        <taxon>Aspergillus subgen. Aspergillus</taxon>
    </lineage>
</organism>
<keyword evidence="4" id="KW-0547">Nucleotide-binding</keyword>
<evidence type="ECO:0000256" key="8">
    <source>
        <dbReference type="SAM" id="MobiDB-lite"/>
    </source>
</evidence>
<keyword evidence="3" id="KW-0963">Cytoplasm</keyword>
<protein>
    <submittedName>
        <fullName evidence="9">Arp2/3 complex subunit, actin nucleation center</fullName>
    </submittedName>
</protein>
<keyword evidence="6" id="KW-0009">Actin-binding</keyword>
<evidence type="ECO:0000313" key="9">
    <source>
        <dbReference type="EMBL" id="BCR88599.1"/>
    </source>
</evidence>
<comment type="subcellular location">
    <subcellularLocation>
        <location evidence="1">Cytoplasm</location>
        <location evidence="1">Cytoskeleton</location>
    </subcellularLocation>
</comment>
<evidence type="ECO:0000256" key="3">
    <source>
        <dbReference type="ARBA" id="ARBA00022490"/>
    </source>
</evidence>
<dbReference type="CDD" id="cd10221">
    <property type="entry name" value="ASKHA_NBD_Arp3-like"/>
    <property type="match status" value="1"/>
</dbReference>
<dbReference type="Proteomes" id="UP000637239">
    <property type="component" value="Chromosome 4"/>
</dbReference>
<dbReference type="EMBL" id="AP024419">
    <property type="protein sequence ID" value="BCR88599.1"/>
    <property type="molecule type" value="Genomic_DNA"/>
</dbReference>
<gene>
    <name evidence="9" type="primary">ARP3</name>
    <name evidence="9" type="ORF">ACHE_41163S</name>
</gene>
<dbReference type="KEGG" id="ache:ACHE_41163S"/>
<evidence type="ECO:0000256" key="6">
    <source>
        <dbReference type="ARBA" id="ARBA00023203"/>
    </source>
</evidence>
<keyword evidence="7" id="KW-0206">Cytoskeleton</keyword>
<dbReference type="PROSITE" id="PS01132">
    <property type="entry name" value="ACTINS_ACT_LIKE"/>
    <property type="match status" value="1"/>
</dbReference>
<dbReference type="GO" id="GO:0005856">
    <property type="term" value="C:cytoskeleton"/>
    <property type="evidence" value="ECO:0007669"/>
    <property type="project" value="UniProtKB-SubCell"/>
</dbReference>
<evidence type="ECO:0000256" key="2">
    <source>
        <dbReference type="ARBA" id="ARBA00006681"/>
    </source>
</evidence>
<keyword evidence="10" id="KW-1185">Reference proteome</keyword>
<sequence>MASQTPAVVMDNGTGYSKLGFAGNDSPSFVFPTAIANKTGAGGSSSRPAVGNKPSFLSGGGGGASSNLSVKRGAEDLDYSIGDEALAAANGPGYDLKYPIRHGQIENWDSMERFWSKSIFKYLRVEPEDHYFLLTEPPLNPPENRENTAEIMFESFNCAGLYIAVQAVLALAASWTSSKVTDRSLTGTVIDSGDGVTHVIPVAEGYVIGSSIKSIPIAGRDITYFVQSLLRDRGEPDSSLKTAEKVKEEYCYVSPDIVKEFARYDREPDRFLQHTVTSPNGRTVNIDIGYERFLAPEIFFNPEIYSSDFLTPLPTVVDGVIQSSPIDVRRGLYKNIVLSGGSTLYKDFGRRLQRDIRHLVDARIRASEARSGGARSGGLDVAVVTHKRQRHGPWFGGSLLGQTPEFRSYCHTKAEYDEIGPSIVRRFALLGGPGT</sequence>
<comment type="similarity">
    <text evidence="2">Belongs to the actin family. ARP3 subfamily.</text>
</comment>
<evidence type="ECO:0000256" key="5">
    <source>
        <dbReference type="ARBA" id="ARBA00022840"/>
    </source>
</evidence>
<feature type="region of interest" description="Disordered" evidence="8">
    <location>
        <begin position="40"/>
        <end position="67"/>
    </location>
</feature>
<dbReference type="InterPro" id="IPR020902">
    <property type="entry name" value="Actin/actin-like_CS"/>
</dbReference>
<dbReference type="InterPro" id="IPR043129">
    <property type="entry name" value="ATPase_NBD"/>
</dbReference>
<dbReference type="SUPFAM" id="SSF53067">
    <property type="entry name" value="Actin-like ATPase domain"/>
    <property type="match status" value="2"/>
</dbReference>
<proteinExistence type="inferred from homology"/>
<reference evidence="9" key="2">
    <citation type="submission" date="2021-02" db="EMBL/GenBank/DDBJ databases">
        <title>Aspergillus chevalieri M1 genome sequence.</title>
        <authorList>
            <person name="Kadooka C."/>
            <person name="Mori K."/>
            <person name="Futagami T."/>
        </authorList>
    </citation>
    <scope>NUCLEOTIDE SEQUENCE</scope>
    <source>
        <strain evidence="9">M1</strain>
    </source>
</reference>
<dbReference type="FunFam" id="3.30.420.40:FF:000029">
    <property type="entry name" value="Actin-related protein 3"/>
    <property type="match status" value="1"/>
</dbReference>
<dbReference type="Gene3D" id="3.90.640.10">
    <property type="entry name" value="Actin, Chain A, domain 4"/>
    <property type="match status" value="1"/>
</dbReference>
<name>A0A7R7VR94_ASPCH</name>
<dbReference type="InterPro" id="IPR004000">
    <property type="entry name" value="Actin"/>
</dbReference>
<reference evidence="9" key="1">
    <citation type="submission" date="2021-01" db="EMBL/GenBank/DDBJ databases">
        <authorList>
            <consortium name="Aspergillus chevalieri M1 genome sequencing consortium"/>
            <person name="Kazuki M."/>
            <person name="Futagami T."/>
        </authorList>
    </citation>
    <scope>NUCLEOTIDE SEQUENCE</scope>
    <source>
        <strain evidence="9">M1</strain>
    </source>
</reference>